<evidence type="ECO:0000256" key="1">
    <source>
        <dbReference type="SAM" id="MobiDB-lite"/>
    </source>
</evidence>
<feature type="compositionally biased region" description="Basic residues" evidence="1">
    <location>
        <begin position="130"/>
        <end position="140"/>
    </location>
</feature>
<keyword evidence="3" id="KW-1185">Reference proteome</keyword>
<accession>A0AAG5DAP9</accession>
<dbReference type="Proteomes" id="UP000075880">
    <property type="component" value="Unassembled WGS sequence"/>
</dbReference>
<feature type="region of interest" description="Disordered" evidence="1">
    <location>
        <begin position="279"/>
        <end position="378"/>
    </location>
</feature>
<evidence type="ECO:0000313" key="3">
    <source>
        <dbReference type="Proteomes" id="UP000075880"/>
    </source>
</evidence>
<dbReference type="AlphaFoldDB" id="A0AAG5DAP9"/>
<feature type="compositionally biased region" description="Acidic residues" evidence="1">
    <location>
        <begin position="15"/>
        <end position="28"/>
    </location>
</feature>
<name>A0AAG5DAP9_ANOAO</name>
<feature type="compositionally biased region" description="Polar residues" evidence="1">
    <location>
        <begin position="1"/>
        <end position="13"/>
    </location>
</feature>
<feature type="compositionally biased region" description="Acidic residues" evidence="1">
    <location>
        <begin position="88"/>
        <end position="111"/>
    </location>
</feature>
<feature type="compositionally biased region" description="Gly residues" evidence="1">
    <location>
        <begin position="284"/>
        <end position="302"/>
    </location>
</feature>
<protein>
    <submittedName>
        <fullName evidence="2">Uncharacterized protein</fullName>
    </submittedName>
</protein>
<proteinExistence type="predicted"/>
<evidence type="ECO:0000313" key="2">
    <source>
        <dbReference type="EnsemblMetazoa" id="ENSAATROPP007920"/>
    </source>
</evidence>
<sequence length="378" mass="41706">MRSRTEMVTTTLDGSDFEEDSDFEDSEEDWKPEKGEQKSLKRKSRDIISGTVGGGRRSGAGRSNGKKRGRKPAARGRAGRKRKSGDHSEDEDDVHDDEEEDDDPSDSEEDERSAPPARKRGRAAGSTGGAKKRAHGRKGLTKTSPSTSKRAAGCELTLKPIPRKVVNLASSFPDKSGNLKLYAFRGDLEEGIRDNLKVCLWRRDGSSLLQKYFRDKSVDASTPQFTSSMVYSCWEDKRSDQYMEVKVRCIEQAKQLRVQIVDVEAVEKKAKEEYEKFIAQHGKSSGGGAGGRSNGTGRGAGSRGRKSKRASKAEEEEEEEEEDDTGDDESDEELEDEQDEQEEEEEGDDEAPGEEAAEEDEANANGPAEGVAEPVQEE</sequence>
<feature type="compositionally biased region" description="Basic residues" evidence="1">
    <location>
        <begin position="64"/>
        <end position="84"/>
    </location>
</feature>
<reference evidence="2" key="1">
    <citation type="submission" date="2024-04" db="UniProtKB">
        <authorList>
            <consortium name="EnsemblMetazoa"/>
        </authorList>
    </citation>
    <scope>IDENTIFICATION</scope>
    <source>
        <strain evidence="2">EBRO</strain>
    </source>
</reference>
<feature type="region of interest" description="Disordered" evidence="1">
    <location>
        <begin position="1"/>
        <end position="155"/>
    </location>
</feature>
<organism evidence="2 3">
    <name type="scientific">Anopheles atroparvus</name>
    <name type="common">European mosquito</name>
    <dbReference type="NCBI Taxonomy" id="41427"/>
    <lineage>
        <taxon>Eukaryota</taxon>
        <taxon>Metazoa</taxon>
        <taxon>Ecdysozoa</taxon>
        <taxon>Arthropoda</taxon>
        <taxon>Hexapoda</taxon>
        <taxon>Insecta</taxon>
        <taxon>Pterygota</taxon>
        <taxon>Neoptera</taxon>
        <taxon>Endopterygota</taxon>
        <taxon>Diptera</taxon>
        <taxon>Nematocera</taxon>
        <taxon>Culicoidea</taxon>
        <taxon>Culicidae</taxon>
        <taxon>Anophelinae</taxon>
        <taxon>Anopheles</taxon>
    </lineage>
</organism>
<dbReference type="EnsemblMetazoa" id="ENSAATROPT008779">
    <property type="protein sequence ID" value="ENSAATROPP007920"/>
    <property type="gene ID" value="ENSAATROPG007152"/>
</dbReference>
<feature type="compositionally biased region" description="Acidic residues" evidence="1">
    <location>
        <begin position="314"/>
        <end position="362"/>
    </location>
</feature>
<feature type="compositionally biased region" description="Basic and acidic residues" evidence="1">
    <location>
        <begin position="29"/>
        <end position="39"/>
    </location>
</feature>